<dbReference type="Pfam" id="PF05838">
    <property type="entry name" value="Glyco_hydro_108"/>
    <property type="match status" value="1"/>
</dbReference>
<dbReference type="InterPro" id="IPR018537">
    <property type="entry name" value="Peptidoglycan-bd_3"/>
</dbReference>
<dbReference type="SUPFAM" id="SSF53955">
    <property type="entry name" value="Lysozyme-like"/>
    <property type="match status" value="1"/>
</dbReference>
<evidence type="ECO:0000313" key="3">
    <source>
        <dbReference type="EMBL" id="MBD0726700.1"/>
    </source>
</evidence>
<accession>A0ABR7UV68</accession>
<dbReference type="InterPro" id="IPR008565">
    <property type="entry name" value="TtsA-like_GH18_dom"/>
</dbReference>
<organism evidence="3 4">
    <name type="scientific">Flavobacterium pokkalii</name>
    <dbReference type="NCBI Taxonomy" id="1940408"/>
    <lineage>
        <taxon>Bacteria</taxon>
        <taxon>Pseudomonadati</taxon>
        <taxon>Bacteroidota</taxon>
        <taxon>Flavobacteriia</taxon>
        <taxon>Flavobacteriales</taxon>
        <taxon>Flavobacteriaceae</taxon>
        <taxon>Flavobacterium</taxon>
    </lineage>
</organism>
<evidence type="ECO:0000259" key="1">
    <source>
        <dbReference type="Pfam" id="PF05838"/>
    </source>
</evidence>
<dbReference type="Pfam" id="PF09374">
    <property type="entry name" value="PG_binding_3"/>
    <property type="match status" value="1"/>
</dbReference>
<dbReference type="Gene3D" id="1.20.141.10">
    <property type="entry name" value="Chitosanase, subunit A, domain 1"/>
    <property type="match status" value="1"/>
</dbReference>
<dbReference type="Proteomes" id="UP000661715">
    <property type="component" value="Unassembled WGS sequence"/>
</dbReference>
<reference evidence="3 4" key="1">
    <citation type="journal article" date="2020" name="Microbiol. Res.">
        <title>Flavobacterium pokkalii sp. nov., a novel plant growth promoting native rhizobacteria isolated from pokkali rice grown in coastal saline affected agricultural regions of southern India, Kerala.</title>
        <authorList>
            <person name="Menon R.R."/>
            <person name="Kumari S."/>
            <person name="Viver T."/>
            <person name="Rameshkumar N."/>
        </authorList>
    </citation>
    <scope>NUCLEOTIDE SEQUENCE [LARGE SCALE GENOMIC DNA]</scope>
    <source>
        <strain evidence="3 4">L1I52</strain>
    </source>
</reference>
<dbReference type="EMBL" id="NASZ01000041">
    <property type="protein sequence ID" value="MBD0726700.1"/>
    <property type="molecule type" value="Genomic_DNA"/>
</dbReference>
<sequence length="325" mass="36372">MNSGDDGSQTNDSEQETEVACTKPCTTAQVSPTSKTAITYKSGVAMCPCEDNPKTKWFVDKDNDNYSSEIIERDAFAPQVYPYKLAVLGPDCDDKNINVQKLNKCGVCAVEPVSGDCGDCNSFNEIIKKVLKTEGGFVNDPTDPGGATNKGVAWKTWEAYAKSVLGKDPTLDNLRALTTNDANKIYKTMYWDKIRADEIVDGDIRFLLFDFYVNAPVSSIETIQRTLNSLGESITVDGGFGTNTLEAINKYSNDIRLYNNFKNDRLSFYDLKVNESVNKYLIKKPLATEADLLKYTKKKYENGWKNRVNEFKNKTNENKTNVNCE</sequence>
<proteinExistence type="predicted"/>
<dbReference type="CDD" id="cd13926">
    <property type="entry name" value="N-acetylmuramidase_GH108"/>
    <property type="match status" value="1"/>
</dbReference>
<protein>
    <recommendedName>
        <fullName evidence="5">Peptidoglycan binding domain-containing protein</fullName>
    </recommendedName>
</protein>
<dbReference type="RefSeq" id="WP_188221684.1">
    <property type="nucleotide sequence ID" value="NZ_NASZ01000041.1"/>
</dbReference>
<feature type="domain" description="Peptidoglycan binding" evidence="2">
    <location>
        <begin position="220"/>
        <end position="307"/>
    </location>
</feature>
<dbReference type="InterPro" id="IPR023346">
    <property type="entry name" value="Lysozyme-like_dom_sf"/>
</dbReference>
<name>A0ABR7UV68_9FLAO</name>
<evidence type="ECO:0000259" key="2">
    <source>
        <dbReference type="Pfam" id="PF09374"/>
    </source>
</evidence>
<comment type="caution">
    <text evidence="3">The sequence shown here is derived from an EMBL/GenBank/DDBJ whole genome shotgun (WGS) entry which is preliminary data.</text>
</comment>
<keyword evidence="4" id="KW-1185">Reference proteome</keyword>
<evidence type="ECO:0000313" key="4">
    <source>
        <dbReference type="Proteomes" id="UP000661715"/>
    </source>
</evidence>
<evidence type="ECO:0008006" key="5">
    <source>
        <dbReference type="Google" id="ProtNLM"/>
    </source>
</evidence>
<gene>
    <name evidence="3" type="ORF">B6A10_16130</name>
</gene>
<feature type="domain" description="TtsA-like Glycoside hydrolase family 108" evidence="1">
    <location>
        <begin position="128"/>
        <end position="215"/>
    </location>
</feature>